<evidence type="ECO:0000256" key="1">
    <source>
        <dbReference type="SAM" id="MobiDB-lite"/>
    </source>
</evidence>
<keyword evidence="3" id="KW-1185">Reference proteome</keyword>
<evidence type="ECO:0000313" key="4">
    <source>
        <dbReference type="WBParaSite" id="NBR_0000126801-mRNA-1"/>
    </source>
</evidence>
<dbReference type="EMBL" id="UYSL01000925">
    <property type="protein sequence ID" value="VDL64605.1"/>
    <property type="molecule type" value="Genomic_DNA"/>
</dbReference>
<evidence type="ECO:0000313" key="3">
    <source>
        <dbReference type="Proteomes" id="UP000271162"/>
    </source>
</evidence>
<accession>A0A0N4XFG6</accession>
<reference evidence="4" key="1">
    <citation type="submission" date="2017-02" db="UniProtKB">
        <authorList>
            <consortium name="WormBaseParasite"/>
        </authorList>
    </citation>
    <scope>IDENTIFICATION</scope>
</reference>
<dbReference type="Proteomes" id="UP000271162">
    <property type="component" value="Unassembled WGS sequence"/>
</dbReference>
<sequence>MECSDDGRGDISFSSLHSAIAELDEAESNDLYSAETRESTGRDTIISSPMSSCSEAMHTPYLSEHDVVVEDDDGVKSECYKQYFARSTTTCLEYPEEKLQHRVLSSTGGCWPRRLCEWVAAKLEAWCFCEAVESDEHGNNRMDSNVLNNPASYPYCTTCKQYHAIARQ</sequence>
<feature type="region of interest" description="Disordered" evidence="1">
    <location>
        <begin position="29"/>
        <end position="49"/>
    </location>
</feature>
<dbReference type="AlphaFoldDB" id="A0A0N4XFG6"/>
<organism evidence="4">
    <name type="scientific">Nippostrongylus brasiliensis</name>
    <name type="common">Rat hookworm</name>
    <dbReference type="NCBI Taxonomy" id="27835"/>
    <lineage>
        <taxon>Eukaryota</taxon>
        <taxon>Metazoa</taxon>
        <taxon>Ecdysozoa</taxon>
        <taxon>Nematoda</taxon>
        <taxon>Chromadorea</taxon>
        <taxon>Rhabditida</taxon>
        <taxon>Rhabditina</taxon>
        <taxon>Rhabditomorpha</taxon>
        <taxon>Strongyloidea</taxon>
        <taxon>Heligmosomidae</taxon>
        <taxon>Nippostrongylus</taxon>
    </lineage>
</organism>
<name>A0A0N4XFG6_NIPBR</name>
<protein>
    <submittedName>
        <fullName evidence="2 4">Uncharacterized protein</fullName>
    </submittedName>
</protein>
<gene>
    <name evidence="2" type="ORF">NBR_LOCUS1269</name>
</gene>
<reference evidence="2 3" key="2">
    <citation type="submission" date="2018-11" db="EMBL/GenBank/DDBJ databases">
        <authorList>
            <consortium name="Pathogen Informatics"/>
        </authorList>
    </citation>
    <scope>NUCLEOTIDE SEQUENCE [LARGE SCALE GENOMIC DNA]</scope>
</reference>
<proteinExistence type="predicted"/>
<evidence type="ECO:0000313" key="2">
    <source>
        <dbReference type="EMBL" id="VDL64605.1"/>
    </source>
</evidence>
<dbReference type="WBParaSite" id="NBR_0000126801-mRNA-1">
    <property type="protein sequence ID" value="NBR_0000126801-mRNA-1"/>
    <property type="gene ID" value="NBR_0000126801"/>
</dbReference>